<organism evidence="2 3">
    <name type="scientific">Daedalea quercina L-15889</name>
    <dbReference type="NCBI Taxonomy" id="1314783"/>
    <lineage>
        <taxon>Eukaryota</taxon>
        <taxon>Fungi</taxon>
        <taxon>Dikarya</taxon>
        <taxon>Basidiomycota</taxon>
        <taxon>Agaricomycotina</taxon>
        <taxon>Agaricomycetes</taxon>
        <taxon>Polyporales</taxon>
        <taxon>Fomitopsis</taxon>
    </lineage>
</organism>
<feature type="region of interest" description="Disordered" evidence="1">
    <location>
        <begin position="101"/>
        <end position="121"/>
    </location>
</feature>
<proteinExistence type="predicted"/>
<gene>
    <name evidence="2" type="ORF">DAEQUDRAFT_37952</name>
</gene>
<accession>A0A165LFN9</accession>
<evidence type="ECO:0000313" key="3">
    <source>
        <dbReference type="Proteomes" id="UP000076727"/>
    </source>
</evidence>
<dbReference type="Proteomes" id="UP000076727">
    <property type="component" value="Unassembled WGS sequence"/>
</dbReference>
<keyword evidence="3" id="KW-1185">Reference proteome</keyword>
<reference evidence="2 3" key="1">
    <citation type="journal article" date="2016" name="Mol. Biol. Evol.">
        <title>Comparative Genomics of Early-Diverging Mushroom-Forming Fungi Provides Insights into the Origins of Lignocellulose Decay Capabilities.</title>
        <authorList>
            <person name="Nagy L.G."/>
            <person name="Riley R."/>
            <person name="Tritt A."/>
            <person name="Adam C."/>
            <person name="Daum C."/>
            <person name="Floudas D."/>
            <person name="Sun H."/>
            <person name="Yadav J.S."/>
            <person name="Pangilinan J."/>
            <person name="Larsson K.H."/>
            <person name="Matsuura K."/>
            <person name="Barry K."/>
            <person name="Labutti K."/>
            <person name="Kuo R."/>
            <person name="Ohm R.A."/>
            <person name="Bhattacharya S.S."/>
            <person name="Shirouzu T."/>
            <person name="Yoshinaga Y."/>
            <person name="Martin F.M."/>
            <person name="Grigoriev I.V."/>
            <person name="Hibbett D.S."/>
        </authorList>
    </citation>
    <scope>NUCLEOTIDE SEQUENCE [LARGE SCALE GENOMIC DNA]</scope>
    <source>
        <strain evidence="2 3">L-15889</strain>
    </source>
</reference>
<dbReference type="EMBL" id="KV429131">
    <property type="protein sequence ID" value="KZT64353.1"/>
    <property type="molecule type" value="Genomic_DNA"/>
</dbReference>
<evidence type="ECO:0000313" key="2">
    <source>
        <dbReference type="EMBL" id="KZT64353.1"/>
    </source>
</evidence>
<evidence type="ECO:0000256" key="1">
    <source>
        <dbReference type="SAM" id="MobiDB-lite"/>
    </source>
</evidence>
<sequence>MWLCTIMACPNSRSSRLPIDKEIAIRRIETQYSKVRAPSVRVQTPCYVQGATSSANSYRSATVSSAVWGAFYRGRVSLSRHPRPVIVSTTRVLLSDDSSQRSSSIVPSIAPSLDPRSRTAQPVCHPLTKFDPKLLFGRVHRGSIPLPDRGAFVRSSGWEWSVPAPSWRRTGPHLPGTSTGAPRR</sequence>
<name>A0A165LFN9_9APHY</name>
<dbReference type="AlphaFoldDB" id="A0A165LFN9"/>
<protein>
    <submittedName>
        <fullName evidence="2">Uncharacterized protein</fullName>
    </submittedName>
</protein>